<name>A0A1D9P1H4_9FIRM</name>
<dbReference type="Gene3D" id="3.40.50.300">
    <property type="entry name" value="P-loop containing nucleotide triphosphate hydrolases"/>
    <property type="match status" value="1"/>
</dbReference>
<dbReference type="Pfam" id="PF13671">
    <property type="entry name" value="AAA_33"/>
    <property type="match status" value="1"/>
</dbReference>
<protein>
    <submittedName>
        <fullName evidence="1">Uncharacterized protein</fullName>
    </submittedName>
</protein>
<dbReference type="AlphaFoldDB" id="A0A1D9P1H4"/>
<dbReference type="RefSeq" id="WP_026487986.1">
    <property type="nucleotide sequence ID" value="NZ_CP017831.1"/>
</dbReference>
<dbReference type="OrthoDB" id="9791543at2"/>
<keyword evidence="2" id="KW-1185">Reference proteome</keyword>
<reference evidence="2" key="1">
    <citation type="submission" date="2016-10" db="EMBL/GenBank/DDBJ databases">
        <title>The complete genome sequence of the rumen bacterium Butyrivibrio hungatei MB2003.</title>
        <authorList>
            <person name="Palevich N."/>
            <person name="Kelly W.J."/>
            <person name="Leahy S.C."/>
            <person name="Altermann E."/>
            <person name="Rakonjac J."/>
            <person name="Attwood G.T."/>
        </authorList>
    </citation>
    <scope>NUCLEOTIDE SEQUENCE [LARGE SCALE GENOMIC DNA]</scope>
    <source>
        <strain evidence="2">MB2003</strain>
    </source>
</reference>
<organism evidence="1 2">
    <name type="scientific">Butyrivibrio hungatei</name>
    <dbReference type="NCBI Taxonomy" id="185008"/>
    <lineage>
        <taxon>Bacteria</taxon>
        <taxon>Bacillati</taxon>
        <taxon>Bacillota</taxon>
        <taxon>Clostridia</taxon>
        <taxon>Lachnospirales</taxon>
        <taxon>Lachnospiraceae</taxon>
        <taxon>Butyrivibrio</taxon>
    </lineage>
</organism>
<dbReference type="Proteomes" id="UP000179284">
    <property type="component" value="Chromosome I"/>
</dbReference>
<gene>
    <name evidence="1" type="ORF">bhn_I1011</name>
</gene>
<dbReference type="PANTHER" id="PTHR39206">
    <property type="entry name" value="SLL8004 PROTEIN"/>
    <property type="match status" value="1"/>
</dbReference>
<dbReference type="KEGG" id="bhu:bhn_I1011"/>
<evidence type="ECO:0000313" key="2">
    <source>
        <dbReference type="Proteomes" id="UP000179284"/>
    </source>
</evidence>
<dbReference type="PANTHER" id="PTHR39206:SF1">
    <property type="entry name" value="SLL8004 PROTEIN"/>
    <property type="match status" value="1"/>
</dbReference>
<sequence>MKKYTIVAGVNGAGKTTLYDAEQLQKSEYRVNADEILVEAGGDWRNASDVMNAGRTAVERLKHYIEDGVSFNQETTLCGNSILNNIAKARDNGYLIEVHYIGLSSAELAKERVAKRVADGGHGVSEADIERRYEQSFKNLIKIIPICNLVALYDNTEGFRRFAIYKDGVLVRKSHKVPDWFEKVCI</sequence>
<evidence type="ECO:0000313" key="1">
    <source>
        <dbReference type="EMBL" id="AOZ96045.1"/>
    </source>
</evidence>
<proteinExistence type="predicted"/>
<dbReference type="EMBL" id="CP017831">
    <property type="protein sequence ID" value="AOZ96045.1"/>
    <property type="molecule type" value="Genomic_DNA"/>
</dbReference>
<accession>A0A1D9P1H4</accession>
<dbReference type="SUPFAM" id="SSF52540">
    <property type="entry name" value="P-loop containing nucleoside triphosphate hydrolases"/>
    <property type="match status" value="1"/>
</dbReference>
<dbReference type="InterPro" id="IPR027417">
    <property type="entry name" value="P-loop_NTPase"/>
</dbReference>